<feature type="binding site" evidence="2">
    <location>
        <position position="183"/>
    </location>
    <ligand>
        <name>Mg(2+)</name>
        <dbReference type="ChEBI" id="CHEBI:18420"/>
        <note>catalytic</note>
    </ligand>
</feature>
<gene>
    <name evidence="6" type="ORF">CWC05_18290</name>
</gene>
<dbReference type="InterPro" id="IPR040255">
    <property type="entry name" value="Non-specific_endonuclease"/>
</dbReference>
<feature type="signal peptide" evidence="3">
    <location>
        <begin position="1"/>
        <end position="18"/>
    </location>
</feature>
<feature type="domain" description="DNA/RNA non-specific endonuclease/pyrophosphatase/phosphodiesterase" evidence="5">
    <location>
        <begin position="58"/>
        <end position="316"/>
    </location>
</feature>
<dbReference type="SMART" id="SM00477">
    <property type="entry name" value="NUC"/>
    <property type="match status" value="1"/>
</dbReference>
<feature type="active site" description="Proton acceptor" evidence="1">
    <location>
        <position position="151"/>
    </location>
</feature>
<name>A0A5S3Z0A1_9GAMM</name>
<sequence length="352" mass="39538">MRNLLIPLVVLFLLPAEAAAEKFKCLSNRGYSGHKIVLSTQYDHLKYLPQTEATFAKTFAAYHSVFDTDDDNNGDGIPDLLANPTVVSYHLIGVKPQGNGQYSEPTISIERPNDWYKGPGLSFLWENRRGVSKTRIDNSYDGIGSVWNRGHWAMSDHAQRISAEAACNTHAFWNASPQAKDLNQGPWRHLENYSAAASNRFGEVWVVTGPIFDAGKTISYIGEDGEVPVAVPHALFKVIIRETPRGVDLLSFIFEQPSSIATSGKYKGSPIPDASWVNCNQAGKNGHQYNHSENSVNLGQIEKRTGLIFFPDMSDEDKKKISNFKPEKLWLIEQKYWDKKSYCGFWPPQYGY</sequence>
<dbReference type="GO" id="GO:0046872">
    <property type="term" value="F:metal ion binding"/>
    <property type="evidence" value="ECO:0007669"/>
    <property type="project" value="UniProtKB-KW"/>
</dbReference>
<dbReference type="AlphaFoldDB" id="A0A5S3Z0A1"/>
<dbReference type="InterPro" id="IPR044929">
    <property type="entry name" value="DNA/RNA_non-sp_Endonuclease_sf"/>
</dbReference>
<keyword evidence="2" id="KW-0479">Metal-binding</keyword>
<dbReference type="InterPro" id="IPR001604">
    <property type="entry name" value="Endo_G_ENPP1-like_dom"/>
</dbReference>
<keyword evidence="3" id="KW-0732">Signal</keyword>
<proteinExistence type="predicted"/>
<dbReference type="EMBL" id="PNCG01000026">
    <property type="protein sequence ID" value="TMP85491.1"/>
    <property type="molecule type" value="Genomic_DNA"/>
</dbReference>
<evidence type="ECO:0000256" key="2">
    <source>
        <dbReference type="PIRSR" id="PIRSR640255-2"/>
    </source>
</evidence>
<dbReference type="RefSeq" id="WP_138549078.1">
    <property type="nucleotide sequence ID" value="NZ_PNCG01000026.1"/>
</dbReference>
<evidence type="ECO:0000313" key="6">
    <source>
        <dbReference type="EMBL" id="TMP85491.1"/>
    </source>
</evidence>
<evidence type="ECO:0000259" key="5">
    <source>
        <dbReference type="SMART" id="SM00892"/>
    </source>
</evidence>
<protein>
    <recommendedName>
        <fullName evidence="8">DNA/RNA non-specific endonuclease</fullName>
    </recommendedName>
</protein>
<dbReference type="Gene3D" id="3.40.570.10">
    <property type="entry name" value="Extracellular Endonuclease, subunit A"/>
    <property type="match status" value="1"/>
</dbReference>
<evidence type="ECO:0000259" key="4">
    <source>
        <dbReference type="SMART" id="SM00477"/>
    </source>
</evidence>
<dbReference type="Proteomes" id="UP000305874">
    <property type="component" value="Unassembled WGS sequence"/>
</dbReference>
<dbReference type="Pfam" id="PF01223">
    <property type="entry name" value="Endonuclease_NS"/>
    <property type="match status" value="1"/>
</dbReference>
<dbReference type="GO" id="GO:0004519">
    <property type="term" value="F:endonuclease activity"/>
    <property type="evidence" value="ECO:0007669"/>
    <property type="project" value="TreeGrafter"/>
</dbReference>
<evidence type="ECO:0000256" key="1">
    <source>
        <dbReference type="PIRSR" id="PIRSR640255-1"/>
    </source>
</evidence>
<reference evidence="7" key="2">
    <citation type="submission" date="2019-06" db="EMBL/GenBank/DDBJ databases">
        <title>Co-occurence of chitin degradation, pigmentation and bioactivity in marine Pseudoalteromonas.</title>
        <authorList>
            <person name="Sonnenschein E.C."/>
            <person name="Bech P.K."/>
        </authorList>
    </citation>
    <scope>NUCLEOTIDE SEQUENCE [LARGE SCALE GENOMIC DNA]</scope>
    <source>
        <strain evidence="7">S2897</strain>
    </source>
</reference>
<dbReference type="PANTHER" id="PTHR13966">
    <property type="entry name" value="ENDONUCLEASE RELATED"/>
    <property type="match status" value="1"/>
</dbReference>
<dbReference type="GO" id="GO:0016787">
    <property type="term" value="F:hydrolase activity"/>
    <property type="evidence" value="ECO:0007669"/>
    <property type="project" value="InterPro"/>
</dbReference>
<dbReference type="SUPFAM" id="SSF54060">
    <property type="entry name" value="His-Me finger endonucleases"/>
    <property type="match status" value="1"/>
</dbReference>
<evidence type="ECO:0000256" key="3">
    <source>
        <dbReference type="SAM" id="SignalP"/>
    </source>
</evidence>
<dbReference type="GO" id="GO:0003676">
    <property type="term" value="F:nucleic acid binding"/>
    <property type="evidence" value="ECO:0007669"/>
    <property type="project" value="InterPro"/>
</dbReference>
<feature type="domain" description="ENPP1-3/EXOG-like endonuclease/phosphodiesterase" evidence="4">
    <location>
        <begin position="116"/>
        <end position="316"/>
    </location>
</feature>
<evidence type="ECO:0008006" key="8">
    <source>
        <dbReference type="Google" id="ProtNLM"/>
    </source>
</evidence>
<evidence type="ECO:0000313" key="7">
    <source>
        <dbReference type="Proteomes" id="UP000305874"/>
    </source>
</evidence>
<dbReference type="PANTHER" id="PTHR13966:SF5">
    <property type="entry name" value="ENDONUCLEASE G, MITOCHONDRIAL"/>
    <property type="match status" value="1"/>
</dbReference>
<accession>A0A5S3Z0A1</accession>
<dbReference type="InterPro" id="IPR020821">
    <property type="entry name" value="ENPP1-3/EXOG-like_nuc-like"/>
</dbReference>
<reference evidence="6 7" key="1">
    <citation type="submission" date="2017-12" db="EMBL/GenBank/DDBJ databases">
        <authorList>
            <person name="Paulsen S."/>
            <person name="Gram L.K."/>
        </authorList>
    </citation>
    <scope>NUCLEOTIDE SEQUENCE [LARGE SCALE GENOMIC DNA]</scope>
    <source>
        <strain evidence="6 7">S2897</strain>
    </source>
</reference>
<dbReference type="InterPro" id="IPR044925">
    <property type="entry name" value="His-Me_finger_sf"/>
</dbReference>
<organism evidence="6 7">
    <name type="scientific">Pseudoalteromonas ruthenica</name>
    <dbReference type="NCBI Taxonomy" id="151081"/>
    <lineage>
        <taxon>Bacteria</taxon>
        <taxon>Pseudomonadati</taxon>
        <taxon>Pseudomonadota</taxon>
        <taxon>Gammaproteobacteria</taxon>
        <taxon>Alteromonadales</taxon>
        <taxon>Pseudoalteromonadaceae</taxon>
        <taxon>Pseudoalteromonas</taxon>
    </lineage>
</organism>
<dbReference type="SMART" id="SM00892">
    <property type="entry name" value="Endonuclease_NS"/>
    <property type="match status" value="1"/>
</dbReference>
<comment type="caution">
    <text evidence="6">The sequence shown here is derived from an EMBL/GenBank/DDBJ whole genome shotgun (WGS) entry which is preliminary data.</text>
</comment>
<feature type="chain" id="PRO_5024374017" description="DNA/RNA non-specific endonuclease" evidence="3">
    <location>
        <begin position="19"/>
        <end position="352"/>
    </location>
</feature>